<dbReference type="SUPFAM" id="SSF51735">
    <property type="entry name" value="NAD(P)-binding Rossmann-fold domains"/>
    <property type="match status" value="1"/>
</dbReference>
<dbReference type="EMBL" id="JAAEAA010000001">
    <property type="protein sequence ID" value="NDK54407.1"/>
    <property type="molecule type" value="Genomic_DNA"/>
</dbReference>
<feature type="domain" description="Gfo/Idh/MocA-like oxidoreductase C-terminal" evidence="4">
    <location>
        <begin position="137"/>
        <end position="351"/>
    </location>
</feature>
<dbReference type="RefSeq" id="WP_162344459.1">
    <property type="nucleotide sequence ID" value="NZ_JAAEAA010000001.1"/>
</dbReference>
<dbReference type="Gene3D" id="3.40.50.720">
    <property type="entry name" value="NAD(P)-binding Rossmann-like Domain"/>
    <property type="match status" value="1"/>
</dbReference>
<organism evidence="5 6">
    <name type="scientific">Pontibacter fetidus</name>
    <dbReference type="NCBI Taxonomy" id="2700082"/>
    <lineage>
        <taxon>Bacteria</taxon>
        <taxon>Pseudomonadati</taxon>
        <taxon>Bacteroidota</taxon>
        <taxon>Cytophagia</taxon>
        <taxon>Cytophagales</taxon>
        <taxon>Hymenobacteraceae</taxon>
        <taxon>Pontibacter</taxon>
    </lineage>
</organism>
<comment type="caution">
    <text evidence="5">The sequence shown here is derived from an EMBL/GenBank/DDBJ whole genome shotgun (WGS) entry which is preliminary data.</text>
</comment>
<protein>
    <submittedName>
        <fullName evidence="5">Oxidoreductase</fullName>
    </submittedName>
</protein>
<evidence type="ECO:0000313" key="6">
    <source>
        <dbReference type="Proteomes" id="UP000478546"/>
    </source>
</evidence>
<dbReference type="NCBIfam" id="NF008607">
    <property type="entry name" value="PRK11579.1"/>
    <property type="match status" value="1"/>
</dbReference>
<sequence length="354" mass="39830">MEVTIHVGLIGFGMAGRLFHAPFISNVPSLKLSKIKANRPESIALAKQRYPDATIVTDEQDIFSDALLDLVVIATANPTHYSLAKAALLAGKNVLVDKPFTITTAEADELIAIAKQKNKLLTVYQNRRWDSDFKTVKKVLAEQLLGNVVEYEAHFDRFRNEIKLATWKEENLPGAGILYDLGAHLIDQALVLFGEPQEVYADIRKQRKDSLIPDYFEVQLHYPTLKAILKAGMLVRETGPHFIIHGDKGTFIKYGMDVQEVALKAGSFPTAADQNWGTEPEALWGTLHTEIDDKPYIGKYRSEPGNYSELYQNVYQAIVGTQELEVRPEHARNTIKVIELAIQSNHEKRRISYS</sequence>
<keyword evidence="6" id="KW-1185">Reference proteome</keyword>
<dbReference type="PANTHER" id="PTHR43708">
    <property type="entry name" value="CONSERVED EXPRESSED OXIDOREDUCTASE (EUROFUNG)"/>
    <property type="match status" value="1"/>
</dbReference>
<evidence type="ECO:0000259" key="4">
    <source>
        <dbReference type="Pfam" id="PF02894"/>
    </source>
</evidence>
<reference evidence="5 6" key="1">
    <citation type="submission" date="2020-01" db="EMBL/GenBank/DDBJ databases">
        <authorList>
            <person name="Kim M.K."/>
        </authorList>
    </citation>
    <scope>NUCLEOTIDE SEQUENCE [LARGE SCALE GENOMIC DNA]</scope>
    <source>
        <strain evidence="5 6">BT213</strain>
    </source>
</reference>
<dbReference type="Proteomes" id="UP000478546">
    <property type="component" value="Unassembled WGS sequence"/>
</dbReference>
<dbReference type="GO" id="GO:0016491">
    <property type="term" value="F:oxidoreductase activity"/>
    <property type="evidence" value="ECO:0007669"/>
    <property type="project" value="UniProtKB-KW"/>
</dbReference>
<dbReference type="Pfam" id="PF01408">
    <property type="entry name" value="GFO_IDH_MocA"/>
    <property type="match status" value="1"/>
</dbReference>
<comment type="similarity">
    <text evidence="1">Belongs to the Gfo/Idh/MocA family.</text>
</comment>
<dbReference type="InterPro" id="IPR000683">
    <property type="entry name" value="Gfo/Idh/MocA-like_OxRdtase_N"/>
</dbReference>
<evidence type="ECO:0000259" key="3">
    <source>
        <dbReference type="Pfam" id="PF01408"/>
    </source>
</evidence>
<evidence type="ECO:0000256" key="2">
    <source>
        <dbReference type="ARBA" id="ARBA00023002"/>
    </source>
</evidence>
<evidence type="ECO:0000256" key="1">
    <source>
        <dbReference type="ARBA" id="ARBA00010928"/>
    </source>
</evidence>
<dbReference type="PANTHER" id="PTHR43708:SF5">
    <property type="entry name" value="CONSERVED EXPRESSED OXIDOREDUCTASE (EUROFUNG)-RELATED"/>
    <property type="match status" value="1"/>
</dbReference>
<name>A0A6B2H252_9BACT</name>
<accession>A0A6B2H252</accession>
<evidence type="ECO:0000313" key="5">
    <source>
        <dbReference type="EMBL" id="NDK54407.1"/>
    </source>
</evidence>
<dbReference type="InterPro" id="IPR004104">
    <property type="entry name" value="Gfo/Idh/MocA-like_OxRdtase_C"/>
</dbReference>
<dbReference type="InterPro" id="IPR051317">
    <property type="entry name" value="Gfo/Idh/MocA_oxidoreduct"/>
</dbReference>
<dbReference type="Pfam" id="PF02894">
    <property type="entry name" value="GFO_IDH_MocA_C"/>
    <property type="match status" value="1"/>
</dbReference>
<dbReference type="GO" id="GO:0000166">
    <property type="term" value="F:nucleotide binding"/>
    <property type="evidence" value="ECO:0007669"/>
    <property type="project" value="InterPro"/>
</dbReference>
<dbReference type="Gene3D" id="3.30.360.10">
    <property type="entry name" value="Dihydrodipicolinate Reductase, domain 2"/>
    <property type="match status" value="1"/>
</dbReference>
<keyword evidence="2" id="KW-0560">Oxidoreductase</keyword>
<feature type="domain" description="Gfo/Idh/MocA-like oxidoreductase N-terminal" evidence="3">
    <location>
        <begin position="5"/>
        <end position="124"/>
    </location>
</feature>
<gene>
    <name evidence="5" type="ORF">GWO68_00615</name>
</gene>
<dbReference type="InterPro" id="IPR036291">
    <property type="entry name" value="NAD(P)-bd_dom_sf"/>
</dbReference>
<dbReference type="AlphaFoldDB" id="A0A6B2H252"/>
<proteinExistence type="inferred from homology"/>